<evidence type="ECO:0000313" key="2">
    <source>
        <dbReference type="Proteomes" id="UP000616769"/>
    </source>
</evidence>
<comment type="caution">
    <text evidence="1">The sequence shown here is derived from an EMBL/GenBank/DDBJ whole genome shotgun (WGS) entry which is preliminary data.</text>
</comment>
<dbReference type="AlphaFoldDB" id="A0A131ZZS5"/>
<dbReference type="EMBL" id="JXLN01007682">
    <property type="protein sequence ID" value="KPM04183.1"/>
    <property type="molecule type" value="Genomic_DNA"/>
</dbReference>
<evidence type="ECO:0000313" key="1">
    <source>
        <dbReference type="EMBL" id="KPM04183.1"/>
    </source>
</evidence>
<reference evidence="1 2" key="1">
    <citation type="journal article" date="2015" name="Parasit. Vectors">
        <title>Draft genome of the scabies mite.</title>
        <authorList>
            <person name="Rider S.D.Jr."/>
            <person name="Morgan M.S."/>
            <person name="Arlian L.G."/>
        </authorList>
    </citation>
    <scope>NUCLEOTIDE SEQUENCE [LARGE SCALE GENOMIC DNA]</scope>
    <source>
        <strain evidence="1">Arlian Lab</strain>
    </source>
</reference>
<proteinExistence type="predicted"/>
<sequence length="99" mass="10986">MNLKSNITKKLNLGIFIAENNGLEIIMKLPSRKFFNELMNKGHRYLVNSSIAFTLISTGLLGVLMVDRFLNSESAESQIDPIKQSSESLGTKNAQKNIG</sequence>
<organism evidence="1 2">
    <name type="scientific">Sarcoptes scabiei</name>
    <name type="common">Itch mite</name>
    <name type="synonym">Acarus scabiei</name>
    <dbReference type="NCBI Taxonomy" id="52283"/>
    <lineage>
        <taxon>Eukaryota</taxon>
        <taxon>Metazoa</taxon>
        <taxon>Ecdysozoa</taxon>
        <taxon>Arthropoda</taxon>
        <taxon>Chelicerata</taxon>
        <taxon>Arachnida</taxon>
        <taxon>Acari</taxon>
        <taxon>Acariformes</taxon>
        <taxon>Sarcoptiformes</taxon>
        <taxon>Astigmata</taxon>
        <taxon>Psoroptidia</taxon>
        <taxon>Sarcoptoidea</taxon>
        <taxon>Sarcoptidae</taxon>
        <taxon>Sarcoptinae</taxon>
        <taxon>Sarcoptes</taxon>
    </lineage>
</organism>
<gene>
    <name evidence="1" type="ORF">QR98_0026250</name>
</gene>
<protein>
    <submittedName>
        <fullName evidence="1">Uncharacterized protein</fullName>
    </submittedName>
</protein>
<dbReference type="VEuPathDB" id="VectorBase:SSCA007856"/>
<name>A0A131ZZS5_SARSC</name>
<accession>A0A131ZZS5</accession>
<dbReference type="Proteomes" id="UP000616769">
    <property type="component" value="Unassembled WGS sequence"/>
</dbReference>